<protein>
    <recommendedName>
        <fullName evidence="5">Protein BatD</fullName>
    </recommendedName>
</protein>
<evidence type="ECO:0000256" key="1">
    <source>
        <dbReference type="SAM" id="Phobius"/>
    </source>
</evidence>
<organism evidence="3 4">
    <name type="scientific">Vibrio atlanticus (strain LGP32)</name>
    <name type="common">Vibrio splendidus (strain Mel32)</name>
    <dbReference type="NCBI Taxonomy" id="575788"/>
    <lineage>
        <taxon>Bacteria</taxon>
        <taxon>Pseudomonadati</taxon>
        <taxon>Pseudomonadota</taxon>
        <taxon>Gammaproteobacteria</taxon>
        <taxon>Vibrionales</taxon>
        <taxon>Vibrionaceae</taxon>
        <taxon>Vibrio</taxon>
    </lineage>
</organism>
<accession>B7VQH9</accession>
<dbReference type="InterPro" id="IPR025738">
    <property type="entry name" value="BatD"/>
</dbReference>
<dbReference type="EMBL" id="FM954973">
    <property type="protein sequence ID" value="CAV25551.1"/>
    <property type="molecule type" value="Genomic_DNA"/>
</dbReference>
<dbReference type="HOGENOM" id="CLU_031701_0_0_6"/>
<sequence>MVTMRSLNKPFFSILLTLLLGAFSSFSALAATAVASVSQNSVTKDEVFLLRVATDEKVSSGALDLTSLQKNFYVGTPSFGSSMRIVNGSRTVSSEWNITLAPLRLGRLDIPSFDIEGTKTQPITINVSINKAAPKQSDMAEFQLNLSKDSLYPQEVAELDVKLIIKADPRRLQDPQISLPNSSNLDVEPIGESKQFQDVINGQEVTVVQQSFHISSQQAGQFQLQGPKLTGAVVYSTNNSSKTRLFQLDTPVESLNVTVKPVPKGYQGEWLPTSDFKLLQKWSDSQGNELTDSNGFDSNKQGFELEAGDSLTRTITMTASNLTQHQLPKLNITYPKSIRVYEEKPQFGTTQPGDAVVVYKQILIPKEAGNISLPDVSQAWFNTDTQSEQTTKALGLELSVQASERASSSSPAPAMETPTQQASPTIVTVENPGMWPYLTALFAALWIISSAVAFYFWSRRGTAVKQKQKDECQSDTAEALIAALKMKDGVKTRTLFEQWKTENPDLSDETLETIEAELTKLNQSLYAEACSPSQSWDPSEAIKAVKKPKRISNKAHKSTLERL</sequence>
<dbReference type="Pfam" id="PF13584">
    <property type="entry name" value="BatD"/>
    <property type="match status" value="1"/>
</dbReference>
<dbReference type="PANTHER" id="PTHR40940:SF1">
    <property type="entry name" value="PROTEIN BATD"/>
    <property type="match status" value="1"/>
</dbReference>
<gene>
    <name evidence="3" type="ordered locus">VS_II0210</name>
</gene>
<evidence type="ECO:0000256" key="2">
    <source>
        <dbReference type="SAM" id="SignalP"/>
    </source>
</evidence>
<feature type="transmembrane region" description="Helical" evidence="1">
    <location>
        <begin position="434"/>
        <end position="457"/>
    </location>
</feature>
<dbReference type="KEGG" id="vsp:VS_II0210"/>
<keyword evidence="1" id="KW-0812">Transmembrane</keyword>
<proteinExistence type="predicted"/>
<feature type="chain" id="PRO_5002865554" description="Protein BatD" evidence="2">
    <location>
        <begin position="31"/>
        <end position="563"/>
    </location>
</feature>
<evidence type="ECO:0008006" key="5">
    <source>
        <dbReference type="Google" id="ProtNLM"/>
    </source>
</evidence>
<name>B7VQH9_VIBA3</name>
<dbReference type="PANTHER" id="PTHR40940">
    <property type="entry name" value="PROTEIN BATD-RELATED"/>
    <property type="match status" value="1"/>
</dbReference>
<evidence type="ECO:0000313" key="3">
    <source>
        <dbReference type="EMBL" id="CAV25551.1"/>
    </source>
</evidence>
<keyword evidence="1" id="KW-1133">Transmembrane helix</keyword>
<dbReference type="eggNOG" id="COG0457">
    <property type="taxonomic scope" value="Bacteria"/>
</dbReference>
<keyword evidence="2" id="KW-0732">Signal</keyword>
<feature type="signal peptide" evidence="2">
    <location>
        <begin position="1"/>
        <end position="30"/>
    </location>
</feature>
<dbReference type="STRING" id="575788.VS_II0210"/>
<keyword evidence="1" id="KW-0472">Membrane</keyword>
<dbReference type="AlphaFoldDB" id="B7VQH9"/>
<evidence type="ECO:0000313" key="4">
    <source>
        <dbReference type="Proteomes" id="UP000009100"/>
    </source>
</evidence>
<dbReference type="Proteomes" id="UP000009100">
    <property type="component" value="Chromosome 2"/>
</dbReference>
<reference evidence="3 4" key="1">
    <citation type="submission" date="2009-02" db="EMBL/GenBank/DDBJ databases">
        <title>Vibrio splendidus str. LGP32 complete genome.</title>
        <authorList>
            <person name="Mazel D."/>
            <person name="Le Roux F."/>
        </authorList>
    </citation>
    <scope>NUCLEOTIDE SEQUENCE [LARGE SCALE GENOMIC DNA]</scope>
    <source>
        <strain evidence="3 4">LGP32</strain>
    </source>
</reference>